<feature type="transmembrane region" description="Helical" evidence="1">
    <location>
        <begin position="133"/>
        <end position="152"/>
    </location>
</feature>
<keyword evidence="1" id="KW-1133">Transmembrane helix</keyword>
<evidence type="ECO:0008006" key="4">
    <source>
        <dbReference type="Google" id="ProtNLM"/>
    </source>
</evidence>
<dbReference type="EMBL" id="JBHUEM010000040">
    <property type="protein sequence ID" value="MFD1738233.1"/>
    <property type="molecule type" value="Genomic_DNA"/>
</dbReference>
<evidence type="ECO:0000313" key="2">
    <source>
        <dbReference type="EMBL" id="MFD1738233.1"/>
    </source>
</evidence>
<proteinExistence type="predicted"/>
<reference evidence="3" key="1">
    <citation type="journal article" date="2019" name="Int. J. Syst. Evol. Microbiol.">
        <title>The Global Catalogue of Microorganisms (GCM) 10K type strain sequencing project: providing services to taxonomists for standard genome sequencing and annotation.</title>
        <authorList>
            <consortium name="The Broad Institute Genomics Platform"/>
            <consortium name="The Broad Institute Genome Sequencing Center for Infectious Disease"/>
            <person name="Wu L."/>
            <person name="Ma J."/>
        </authorList>
    </citation>
    <scope>NUCLEOTIDE SEQUENCE [LARGE SCALE GENOMIC DNA]</scope>
    <source>
        <strain evidence="3">CCUG 49339</strain>
    </source>
</reference>
<sequence length="256" mass="29328">MSINFSNFKTNVSVWLDSQYSQFENEFQKKNALEYESLIKKEQLTVNNYIRSLIDEINFKVRNDLKDKFDFKEVRRLYEEYQSMTKPYNFSLMEYKVGAIPKKDSVFERSPAHSEKAQTGKEHSVQRNKEQNMIIGASVGGLLGAGIGFKAVNPLMFKMITTPTGLFLGAIVGGYIALQLLPEIENNKKPKQAVPVQTKTEIQSYKEVATTVETNVQTQSINKVLQERKIQVGRKLNEIVDHMEQNYKKLLATANE</sequence>
<organism evidence="2 3">
    <name type="scientific">Bacillus salitolerans</name>
    <dbReference type="NCBI Taxonomy" id="1437434"/>
    <lineage>
        <taxon>Bacteria</taxon>
        <taxon>Bacillati</taxon>
        <taxon>Bacillota</taxon>
        <taxon>Bacilli</taxon>
        <taxon>Bacillales</taxon>
        <taxon>Bacillaceae</taxon>
        <taxon>Bacillus</taxon>
    </lineage>
</organism>
<protein>
    <recommendedName>
        <fullName evidence="4">Glycine zipper family protein</fullName>
    </recommendedName>
</protein>
<keyword evidence="1" id="KW-0812">Transmembrane</keyword>
<feature type="transmembrane region" description="Helical" evidence="1">
    <location>
        <begin position="164"/>
        <end position="181"/>
    </location>
</feature>
<dbReference type="RefSeq" id="WP_377929446.1">
    <property type="nucleotide sequence ID" value="NZ_JBHUEM010000040.1"/>
</dbReference>
<keyword evidence="3" id="KW-1185">Reference proteome</keyword>
<dbReference type="Proteomes" id="UP001597214">
    <property type="component" value="Unassembled WGS sequence"/>
</dbReference>
<evidence type="ECO:0000256" key="1">
    <source>
        <dbReference type="SAM" id="Phobius"/>
    </source>
</evidence>
<gene>
    <name evidence="2" type="ORF">ACFSCX_17040</name>
</gene>
<name>A0ABW4LUA4_9BACI</name>
<keyword evidence="1" id="KW-0472">Membrane</keyword>
<accession>A0ABW4LUA4</accession>
<comment type="caution">
    <text evidence="2">The sequence shown here is derived from an EMBL/GenBank/DDBJ whole genome shotgun (WGS) entry which is preliminary data.</text>
</comment>
<evidence type="ECO:0000313" key="3">
    <source>
        <dbReference type="Proteomes" id="UP001597214"/>
    </source>
</evidence>